<keyword evidence="6" id="KW-0378">Hydrolase</keyword>
<accession>A0A377AYI7</accession>
<sequence length="50" mass="5501">MGSLGSAAQGFQLLDEAELKSLLEDGGVIRAKKQDLTSEEITNHMKPEKW</sequence>
<evidence type="ECO:0000256" key="4">
    <source>
        <dbReference type="ARBA" id="ARBA00022490"/>
    </source>
</evidence>
<gene>
    <name evidence="6" type="primary">rdgC_2</name>
    <name evidence="6" type="ORF">NCTC9962_02566</name>
</gene>
<keyword evidence="6" id="KW-0269">Exonuclease</keyword>
<keyword evidence="6" id="KW-0540">Nuclease</keyword>
<evidence type="ECO:0000256" key="1">
    <source>
        <dbReference type="ARBA" id="ARBA00004453"/>
    </source>
</evidence>
<evidence type="ECO:0000313" key="6">
    <source>
        <dbReference type="EMBL" id="STL41245.1"/>
    </source>
</evidence>
<organism evidence="6 7">
    <name type="scientific">Escherichia coli</name>
    <dbReference type="NCBI Taxonomy" id="562"/>
    <lineage>
        <taxon>Bacteria</taxon>
        <taxon>Pseudomonadati</taxon>
        <taxon>Pseudomonadota</taxon>
        <taxon>Gammaproteobacteria</taxon>
        <taxon>Enterobacterales</taxon>
        <taxon>Enterobacteriaceae</taxon>
        <taxon>Escherichia</taxon>
    </lineage>
</organism>
<dbReference type="Proteomes" id="UP000254052">
    <property type="component" value="Unassembled WGS sequence"/>
</dbReference>
<comment type="subcellular location">
    <subcellularLocation>
        <location evidence="1">Cytoplasm</location>
        <location evidence="1">Nucleoid</location>
    </subcellularLocation>
</comment>
<keyword evidence="4" id="KW-0963">Cytoplasm</keyword>
<dbReference type="InterPro" id="IPR007476">
    <property type="entry name" value="RdgC"/>
</dbReference>
<reference evidence="6 7" key="1">
    <citation type="submission" date="2018-06" db="EMBL/GenBank/DDBJ databases">
        <authorList>
            <consortium name="Pathogen Informatics"/>
            <person name="Doyle S."/>
        </authorList>
    </citation>
    <scope>NUCLEOTIDE SEQUENCE [LARGE SCALE GENOMIC DNA]</scope>
    <source>
        <strain evidence="6 7">NCTC9962</strain>
    </source>
</reference>
<keyword evidence="5" id="KW-0233">DNA recombination</keyword>
<proteinExistence type="inferred from homology"/>
<comment type="similarity">
    <text evidence="2">Belongs to the RdgC family.</text>
</comment>
<evidence type="ECO:0000256" key="5">
    <source>
        <dbReference type="ARBA" id="ARBA00023172"/>
    </source>
</evidence>
<dbReference type="EMBL" id="UGED01000007">
    <property type="protein sequence ID" value="STL41245.1"/>
    <property type="molecule type" value="Genomic_DNA"/>
</dbReference>
<dbReference type="GO" id="GO:0004527">
    <property type="term" value="F:exonuclease activity"/>
    <property type="evidence" value="ECO:0007669"/>
    <property type="project" value="UniProtKB-KW"/>
</dbReference>
<evidence type="ECO:0000256" key="3">
    <source>
        <dbReference type="ARBA" id="ARBA00022296"/>
    </source>
</evidence>
<protein>
    <recommendedName>
        <fullName evidence="3">Recombination-associated protein RdgC</fullName>
    </recommendedName>
</protein>
<dbReference type="GO" id="GO:0006310">
    <property type="term" value="P:DNA recombination"/>
    <property type="evidence" value="ECO:0007669"/>
    <property type="project" value="UniProtKB-KW"/>
</dbReference>
<dbReference type="AlphaFoldDB" id="A0A377AYI7"/>
<dbReference type="PANTHER" id="PTHR38103">
    <property type="entry name" value="RECOMBINATION-ASSOCIATED PROTEIN RDGC"/>
    <property type="match status" value="1"/>
</dbReference>
<evidence type="ECO:0000313" key="7">
    <source>
        <dbReference type="Proteomes" id="UP000254052"/>
    </source>
</evidence>
<dbReference type="GO" id="GO:0000018">
    <property type="term" value="P:regulation of DNA recombination"/>
    <property type="evidence" value="ECO:0007669"/>
    <property type="project" value="TreeGrafter"/>
</dbReference>
<name>A0A377AYI7_ECOLX</name>
<dbReference type="GO" id="GO:0043590">
    <property type="term" value="C:bacterial nucleoid"/>
    <property type="evidence" value="ECO:0007669"/>
    <property type="project" value="TreeGrafter"/>
</dbReference>
<dbReference type="PANTHER" id="PTHR38103:SF1">
    <property type="entry name" value="RECOMBINATION-ASSOCIATED PROTEIN RDGC"/>
    <property type="match status" value="1"/>
</dbReference>
<dbReference type="Pfam" id="PF04381">
    <property type="entry name" value="RdgC"/>
    <property type="match status" value="1"/>
</dbReference>
<dbReference type="GO" id="GO:0003690">
    <property type="term" value="F:double-stranded DNA binding"/>
    <property type="evidence" value="ECO:0007669"/>
    <property type="project" value="TreeGrafter"/>
</dbReference>
<evidence type="ECO:0000256" key="2">
    <source>
        <dbReference type="ARBA" id="ARBA00008657"/>
    </source>
</evidence>